<feature type="signal peptide" evidence="1">
    <location>
        <begin position="1"/>
        <end position="18"/>
    </location>
</feature>
<feature type="domain" description="Uncharacterized protein TP-0789" evidence="2">
    <location>
        <begin position="68"/>
        <end position="262"/>
    </location>
</feature>
<evidence type="ECO:0000256" key="1">
    <source>
        <dbReference type="SAM" id="SignalP"/>
    </source>
</evidence>
<dbReference type="Gene3D" id="2.50.20.10">
    <property type="entry name" value="Lipoprotein localisation LolA/LolB/LppX"/>
    <property type="match status" value="1"/>
</dbReference>
<keyword evidence="3" id="KW-0449">Lipoprotein</keyword>
<dbReference type="OrthoDB" id="9803781at2"/>
<reference evidence="3 4" key="1">
    <citation type="submission" date="2019-04" db="EMBL/GenBank/DDBJ databases">
        <title>Natronospirillum operosus gen. nov., sp. nov., a haloalkaliphilic satellite isolated from decaying biomass of laboratory culture of cyanobacterium Geitlerinema sp. and proposal of Natronospirillaceae fam. nov. and Saccharospirillaceae fam. nov.</title>
        <authorList>
            <person name="Kevbrin V."/>
            <person name="Boltyanskaya Y."/>
            <person name="Koziaeva V."/>
            <person name="Grouzdev D.S."/>
            <person name="Park M."/>
            <person name="Cho J."/>
        </authorList>
    </citation>
    <scope>NUCLEOTIDE SEQUENCE [LARGE SCALE GENOMIC DNA]</scope>
    <source>
        <strain evidence="3 4">G-116</strain>
    </source>
</reference>
<keyword evidence="1" id="KW-0732">Signal</keyword>
<dbReference type="EMBL" id="SRMF01000011">
    <property type="protein sequence ID" value="TGG90800.1"/>
    <property type="molecule type" value="Genomic_DNA"/>
</dbReference>
<keyword evidence="4" id="KW-1185">Reference proteome</keyword>
<organism evidence="3 4">
    <name type="scientific">Natronospirillum operosum</name>
    <dbReference type="NCBI Taxonomy" id="2759953"/>
    <lineage>
        <taxon>Bacteria</taxon>
        <taxon>Pseudomonadati</taxon>
        <taxon>Pseudomonadota</taxon>
        <taxon>Gammaproteobacteria</taxon>
        <taxon>Oceanospirillales</taxon>
        <taxon>Natronospirillaceae</taxon>
        <taxon>Natronospirillum</taxon>
    </lineage>
</organism>
<feature type="chain" id="PRO_5021348057" evidence="1">
    <location>
        <begin position="19"/>
        <end position="265"/>
    </location>
</feature>
<dbReference type="Proteomes" id="UP000297475">
    <property type="component" value="Unassembled WGS sequence"/>
</dbReference>
<evidence type="ECO:0000313" key="3">
    <source>
        <dbReference type="EMBL" id="TGG90800.1"/>
    </source>
</evidence>
<accession>A0A4Z0W6W1</accession>
<proteinExistence type="predicted"/>
<dbReference type="Pfam" id="PF17131">
    <property type="entry name" value="LolA_like"/>
    <property type="match status" value="1"/>
</dbReference>
<evidence type="ECO:0000259" key="2">
    <source>
        <dbReference type="Pfam" id="PF17131"/>
    </source>
</evidence>
<dbReference type="AlphaFoldDB" id="A0A4Z0W6W1"/>
<dbReference type="CDD" id="cd16329">
    <property type="entry name" value="LolA_like"/>
    <property type="match status" value="1"/>
</dbReference>
<name>A0A4Z0W6W1_9GAMM</name>
<sequence>MLVLLLAALMATVLSAQAETPEARDIMTQVDNRYTGDSSHAEAQLILIDRRERERVRDLVMYELEAEGTSKSIVFFRSPADVAGTSYLSHDHDGADNDAWLYLPALGQVRRVAAGDRAGAFMGSDFSYSDMDGMEIDWWQYRLLDDSQTVNDHPVWHLEAVPHPDHADQVLEETGYERARIWVRQDNLVLIRGQYWLADSDRSKYFSASELTEIDGIWTPLRLQMVTTRNGEREHSSVLSISHIEYNSHSDADLFTTRAMERGLE</sequence>
<comment type="caution">
    <text evidence="3">The sequence shown here is derived from an EMBL/GenBank/DDBJ whole genome shotgun (WGS) entry which is preliminary data.</text>
</comment>
<gene>
    <name evidence="3" type="ORF">E4656_17555</name>
</gene>
<evidence type="ECO:0000313" key="4">
    <source>
        <dbReference type="Proteomes" id="UP000297475"/>
    </source>
</evidence>
<dbReference type="InterPro" id="IPR033399">
    <property type="entry name" value="TP_0789-like"/>
</dbReference>
<protein>
    <submittedName>
        <fullName evidence="3">Outer membrane lipoprotein-sorting protein</fullName>
    </submittedName>
</protein>